<protein>
    <submittedName>
        <fullName evidence="1">PPA1309 family protein</fullName>
    </submittedName>
</protein>
<dbReference type="RefSeq" id="WP_238128198.1">
    <property type="nucleotide sequence ID" value="NZ_JAGZVZ010000005.1"/>
</dbReference>
<dbReference type="NCBIfam" id="NF040618">
    <property type="entry name" value="PPA1309_fam"/>
    <property type="match status" value="1"/>
</dbReference>
<dbReference type="AlphaFoldDB" id="A0AAJ1BCA1"/>
<proteinExistence type="predicted"/>
<sequence length="201" mass="21571">MDTSSDLSSAQLSLRLAVSSLEKDVAQLGWDQSPSLFALVPTKDIFPQLEAEMDGAQAKQLRAALSENPQHLTAVLQDHLPADLMDTLGHLVFGEDVAGVAVAMERFLVSPQADAEAPQDPKEREKFLLAHPSRQDVRIVAAATRDGNTWCASRARSEDSDDMVAQGDNIVPELLEVLKAMLVSDAELAQLVSQPGSAADS</sequence>
<organism evidence="1 2">
    <name type="scientific">Varibaculum cambriense</name>
    <dbReference type="NCBI Taxonomy" id="184870"/>
    <lineage>
        <taxon>Bacteria</taxon>
        <taxon>Bacillati</taxon>
        <taxon>Actinomycetota</taxon>
        <taxon>Actinomycetes</taxon>
        <taxon>Actinomycetales</taxon>
        <taxon>Actinomycetaceae</taxon>
        <taxon>Varibaculum</taxon>
    </lineage>
</organism>
<evidence type="ECO:0000313" key="1">
    <source>
        <dbReference type="EMBL" id="MCG4618254.1"/>
    </source>
</evidence>
<dbReference type="EMBL" id="JAKNHJ010000013">
    <property type="protein sequence ID" value="MCG4618254.1"/>
    <property type="molecule type" value="Genomic_DNA"/>
</dbReference>
<reference evidence="1" key="1">
    <citation type="submission" date="2022-01" db="EMBL/GenBank/DDBJ databases">
        <title>Collection of gut derived symbiotic bacterial strains cultured from healthy donors.</title>
        <authorList>
            <person name="Lin H."/>
            <person name="Kohout C."/>
            <person name="Waligurski E."/>
            <person name="Pamer E.G."/>
        </authorList>
    </citation>
    <scope>NUCLEOTIDE SEQUENCE</scope>
    <source>
        <strain evidence="1">DFI.7.46</strain>
    </source>
</reference>
<evidence type="ECO:0000313" key="2">
    <source>
        <dbReference type="Proteomes" id="UP001200537"/>
    </source>
</evidence>
<name>A0AAJ1BCA1_9ACTO</name>
<accession>A0AAJ1BCA1</accession>
<dbReference type="Proteomes" id="UP001200537">
    <property type="component" value="Unassembled WGS sequence"/>
</dbReference>
<comment type="caution">
    <text evidence="1">The sequence shown here is derived from an EMBL/GenBank/DDBJ whole genome shotgun (WGS) entry which is preliminary data.</text>
</comment>
<dbReference type="InterPro" id="IPR047681">
    <property type="entry name" value="PPA1309-like"/>
</dbReference>
<gene>
    <name evidence="1" type="ORF">L0M99_07080</name>
</gene>